<dbReference type="GO" id="GO:0008270">
    <property type="term" value="F:zinc ion binding"/>
    <property type="evidence" value="ECO:0007669"/>
    <property type="project" value="UniProtKB-KW"/>
</dbReference>
<keyword evidence="5" id="KW-1185">Reference proteome</keyword>
<organism evidence="4 5">
    <name type="scientific">Neolentinus lepideus HHB14362 ss-1</name>
    <dbReference type="NCBI Taxonomy" id="1314782"/>
    <lineage>
        <taxon>Eukaryota</taxon>
        <taxon>Fungi</taxon>
        <taxon>Dikarya</taxon>
        <taxon>Basidiomycota</taxon>
        <taxon>Agaricomycotina</taxon>
        <taxon>Agaricomycetes</taxon>
        <taxon>Gloeophyllales</taxon>
        <taxon>Gloeophyllaceae</taxon>
        <taxon>Neolentinus</taxon>
    </lineage>
</organism>
<feature type="compositionally biased region" description="Basic and acidic residues" evidence="2">
    <location>
        <begin position="99"/>
        <end position="108"/>
    </location>
</feature>
<evidence type="ECO:0000313" key="4">
    <source>
        <dbReference type="EMBL" id="KZT25382.1"/>
    </source>
</evidence>
<gene>
    <name evidence="4" type="ORF">NEOLEDRAFT_1133757</name>
</gene>
<accession>A0A165SMC8</accession>
<reference evidence="4 5" key="1">
    <citation type="journal article" date="2016" name="Mol. Biol. Evol.">
        <title>Comparative Genomics of Early-Diverging Mushroom-Forming Fungi Provides Insights into the Origins of Lignocellulose Decay Capabilities.</title>
        <authorList>
            <person name="Nagy L.G."/>
            <person name="Riley R."/>
            <person name="Tritt A."/>
            <person name="Adam C."/>
            <person name="Daum C."/>
            <person name="Floudas D."/>
            <person name="Sun H."/>
            <person name="Yadav J.S."/>
            <person name="Pangilinan J."/>
            <person name="Larsson K.H."/>
            <person name="Matsuura K."/>
            <person name="Barry K."/>
            <person name="Labutti K."/>
            <person name="Kuo R."/>
            <person name="Ohm R.A."/>
            <person name="Bhattacharya S.S."/>
            <person name="Shirouzu T."/>
            <person name="Yoshinaga Y."/>
            <person name="Martin F.M."/>
            <person name="Grigoriev I.V."/>
            <person name="Hibbett D.S."/>
        </authorList>
    </citation>
    <scope>NUCLEOTIDE SEQUENCE [LARGE SCALE GENOMIC DNA]</scope>
    <source>
        <strain evidence="4 5">HHB14362 ss-1</strain>
    </source>
</reference>
<dbReference type="Proteomes" id="UP000076761">
    <property type="component" value="Unassembled WGS sequence"/>
</dbReference>
<keyword evidence="1" id="KW-0862">Zinc</keyword>
<feature type="region of interest" description="Disordered" evidence="2">
    <location>
        <begin position="76"/>
        <end position="132"/>
    </location>
</feature>
<dbReference type="STRING" id="1314782.A0A165SMC8"/>
<dbReference type="InParanoid" id="A0A165SMC8"/>
<feature type="zinc finger region" description="C3H1-type" evidence="1">
    <location>
        <begin position="328"/>
        <end position="356"/>
    </location>
</feature>
<evidence type="ECO:0000256" key="1">
    <source>
        <dbReference type="PROSITE-ProRule" id="PRU00723"/>
    </source>
</evidence>
<protein>
    <recommendedName>
        <fullName evidence="3">C3H1-type domain-containing protein</fullName>
    </recommendedName>
</protein>
<keyword evidence="1" id="KW-0863">Zinc-finger</keyword>
<keyword evidence="1" id="KW-0479">Metal-binding</keyword>
<dbReference type="PROSITE" id="PS50103">
    <property type="entry name" value="ZF_C3H1"/>
    <property type="match status" value="1"/>
</dbReference>
<name>A0A165SMC8_9AGAM</name>
<dbReference type="OrthoDB" id="3262400at2759"/>
<evidence type="ECO:0000259" key="3">
    <source>
        <dbReference type="PROSITE" id="PS50103"/>
    </source>
</evidence>
<proteinExistence type="predicted"/>
<dbReference type="AlphaFoldDB" id="A0A165SMC8"/>
<sequence length="376" mass="41977">MSTASNDGFTEVTNEVSRKCNNVIEKYRSGAIEKVDAILQLQATIPKSAESDAQFKSAFTSYIAILDGADRARDAAAKRGQAAGSGDNGDEEGGQNEPPRTDGDETASKRSRSYSGSEGEDDEHDGRPSKRSIDESRLPWVVDELLHPVELSRSLQLTRKYLELWSTNSKRYKASLVNAARCPEFPDSEWSNIVEGKPVNLDVVFTGHYSTSFDSRRTEKIGELQLTFGESKPSKHVESAGDWLVAWTKASEALRFAFPHREQELREYGSYITQLFGAVHPSRHHRVDVGRFADLHLLHIDSSGAVAIDEERSQTRQGRSGESRRRGGRITEACRRWNENRCPVDAARCRYVHACSNCRSREHTADLCTAGRARNN</sequence>
<evidence type="ECO:0000313" key="5">
    <source>
        <dbReference type="Proteomes" id="UP000076761"/>
    </source>
</evidence>
<dbReference type="InterPro" id="IPR000571">
    <property type="entry name" value="Znf_CCCH"/>
</dbReference>
<dbReference type="EMBL" id="KV425572">
    <property type="protein sequence ID" value="KZT25382.1"/>
    <property type="molecule type" value="Genomic_DNA"/>
</dbReference>
<feature type="domain" description="C3H1-type" evidence="3">
    <location>
        <begin position="328"/>
        <end position="356"/>
    </location>
</feature>
<evidence type="ECO:0000256" key="2">
    <source>
        <dbReference type="SAM" id="MobiDB-lite"/>
    </source>
</evidence>